<keyword evidence="7 9" id="KW-0811">Translocation</keyword>
<dbReference type="InterPro" id="IPR001901">
    <property type="entry name" value="Translocase_SecE/Sec61-g"/>
</dbReference>
<comment type="function">
    <text evidence="9">Essential subunit of the Sec protein translocation channel SecYEG. Clamps together the 2 halves of SecY. May contact the channel plug during translocation.</text>
</comment>
<evidence type="ECO:0000256" key="3">
    <source>
        <dbReference type="ARBA" id="ARBA00022475"/>
    </source>
</evidence>
<comment type="subunit">
    <text evidence="9">Component of the Sec protein translocase complex. Heterotrimer consisting of SecY, SecE and SecG subunits. The heterotrimers can form oligomers, although 1 heterotrimer is thought to be able to translocate proteins. Interacts with the ribosome. Interacts with SecDF, and other proteins may be involved. Interacts with SecA.</text>
</comment>
<sequence>MEAKGKTTVSTTDRSRRYLREVRSELKKVVWPTPRQTLSYTGFVVSFSLLVALIIMGLDALFNLGLDHFVR</sequence>
<feature type="transmembrane region" description="Helical" evidence="9">
    <location>
        <begin position="40"/>
        <end position="62"/>
    </location>
</feature>
<comment type="similarity">
    <text evidence="9">Belongs to the SecE/SEC61-gamma family.</text>
</comment>
<keyword evidence="4 9" id="KW-0812">Transmembrane</keyword>
<evidence type="ECO:0000256" key="2">
    <source>
        <dbReference type="ARBA" id="ARBA00022448"/>
    </source>
</evidence>
<dbReference type="HAMAP" id="MF_00422">
    <property type="entry name" value="SecE"/>
    <property type="match status" value="1"/>
</dbReference>
<dbReference type="PROSITE" id="PS01067">
    <property type="entry name" value="SECE_SEC61G"/>
    <property type="match status" value="1"/>
</dbReference>
<dbReference type="EMBL" id="CP019454">
    <property type="protein sequence ID" value="AUW92924.1"/>
    <property type="molecule type" value="Genomic_DNA"/>
</dbReference>
<keyword evidence="6 9" id="KW-1133">Transmembrane helix</keyword>
<protein>
    <recommendedName>
        <fullName evidence="9">Protein translocase subunit SecE</fullName>
    </recommendedName>
</protein>
<organism evidence="10 11">
    <name type="scientific">Sulfobacillus thermotolerans</name>
    <dbReference type="NCBI Taxonomy" id="338644"/>
    <lineage>
        <taxon>Bacteria</taxon>
        <taxon>Bacillati</taxon>
        <taxon>Bacillota</taxon>
        <taxon>Clostridia</taxon>
        <taxon>Eubacteriales</taxon>
        <taxon>Clostridiales Family XVII. Incertae Sedis</taxon>
        <taxon>Sulfobacillus</taxon>
    </lineage>
</organism>
<gene>
    <name evidence="9" type="primary">secE</name>
    <name evidence="10" type="ORF">BXT84_02340</name>
</gene>
<comment type="subcellular location">
    <subcellularLocation>
        <location evidence="9">Cell membrane</location>
        <topology evidence="9">Single-pass membrane protein</topology>
    </subcellularLocation>
    <subcellularLocation>
        <location evidence="1">Membrane</location>
    </subcellularLocation>
</comment>
<evidence type="ECO:0000256" key="8">
    <source>
        <dbReference type="ARBA" id="ARBA00023136"/>
    </source>
</evidence>
<keyword evidence="8 9" id="KW-0472">Membrane</keyword>
<reference evidence="10 11" key="1">
    <citation type="journal article" date="2019" name="Sci. Rep.">
        <title>Sulfobacillus thermotolerans: new insights into resistance and metabolic capacities of acidophilic chemolithotrophs.</title>
        <authorList>
            <person name="Panyushkina A.E."/>
            <person name="Babenko V.V."/>
            <person name="Nikitina A.S."/>
            <person name="Selezneva O.V."/>
            <person name="Tsaplina I.A."/>
            <person name="Letarova M.A."/>
            <person name="Kostryukova E.S."/>
            <person name="Letarov A.V."/>
        </authorList>
    </citation>
    <scope>NUCLEOTIDE SEQUENCE [LARGE SCALE GENOMIC DNA]</scope>
    <source>
        <strain evidence="10 11">Kr1</strain>
    </source>
</reference>
<dbReference type="InterPro" id="IPR038379">
    <property type="entry name" value="SecE_sf"/>
</dbReference>
<dbReference type="InterPro" id="IPR005807">
    <property type="entry name" value="SecE_bac"/>
</dbReference>
<dbReference type="NCBIfam" id="TIGR00964">
    <property type="entry name" value="secE_bact"/>
    <property type="match status" value="1"/>
</dbReference>
<keyword evidence="11" id="KW-1185">Reference proteome</keyword>
<evidence type="ECO:0000256" key="9">
    <source>
        <dbReference type="HAMAP-Rule" id="MF_00422"/>
    </source>
</evidence>
<accession>A0ABM6RNJ8</accession>
<proteinExistence type="inferred from homology"/>
<evidence type="ECO:0000256" key="5">
    <source>
        <dbReference type="ARBA" id="ARBA00022927"/>
    </source>
</evidence>
<name>A0ABM6RNJ8_9FIRM</name>
<dbReference type="PANTHER" id="PTHR33910">
    <property type="entry name" value="PROTEIN TRANSLOCASE SUBUNIT SECE"/>
    <property type="match status" value="1"/>
</dbReference>
<keyword evidence="2 9" id="KW-0813">Transport</keyword>
<dbReference type="Pfam" id="PF00584">
    <property type="entry name" value="SecE"/>
    <property type="match status" value="1"/>
</dbReference>
<evidence type="ECO:0000313" key="11">
    <source>
        <dbReference type="Proteomes" id="UP000325292"/>
    </source>
</evidence>
<dbReference type="PANTHER" id="PTHR33910:SF1">
    <property type="entry name" value="PROTEIN TRANSLOCASE SUBUNIT SECE"/>
    <property type="match status" value="1"/>
</dbReference>
<dbReference type="Proteomes" id="UP000325292">
    <property type="component" value="Chromosome"/>
</dbReference>
<evidence type="ECO:0000313" key="10">
    <source>
        <dbReference type="EMBL" id="AUW92924.1"/>
    </source>
</evidence>
<evidence type="ECO:0000256" key="4">
    <source>
        <dbReference type="ARBA" id="ARBA00022692"/>
    </source>
</evidence>
<keyword evidence="3 9" id="KW-1003">Cell membrane</keyword>
<evidence type="ECO:0000256" key="6">
    <source>
        <dbReference type="ARBA" id="ARBA00022989"/>
    </source>
</evidence>
<evidence type="ECO:0000256" key="7">
    <source>
        <dbReference type="ARBA" id="ARBA00023010"/>
    </source>
</evidence>
<dbReference type="Gene3D" id="1.20.5.1030">
    <property type="entry name" value="Preprotein translocase secy subunit"/>
    <property type="match status" value="1"/>
</dbReference>
<keyword evidence="5 9" id="KW-0653">Protein transport</keyword>
<evidence type="ECO:0000256" key="1">
    <source>
        <dbReference type="ARBA" id="ARBA00004370"/>
    </source>
</evidence>